<feature type="domain" description="Acyl-CoA dehydrogenase/oxidase N-terminal" evidence="2">
    <location>
        <begin position="101"/>
        <end position="172"/>
    </location>
</feature>
<evidence type="ECO:0008006" key="6">
    <source>
        <dbReference type="Google" id="ProtNLM"/>
    </source>
</evidence>
<dbReference type="Gene3D" id="1.10.540.10">
    <property type="entry name" value="Acyl-CoA dehydrogenase/oxidase, N-terminal domain"/>
    <property type="match status" value="1"/>
</dbReference>
<evidence type="ECO:0000313" key="5">
    <source>
        <dbReference type="Proteomes" id="UP000552757"/>
    </source>
</evidence>
<evidence type="ECO:0000259" key="3">
    <source>
        <dbReference type="Pfam" id="PF08028"/>
    </source>
</evidence>
<evidence type="ECO:0000256" key="1">
    <source>
        <dbReference type="ARBA" id="ARBA00023002"/>
    </source>
</evidence>
<dbReference type="InterPro" id="IPR046373">
    <property type="entry name" value="Acyl-CoA_Oxase/DH_mid-dom_sf"/>
</dbReference>
<dbReference type="InterPro" id="IPR009100">
    <property type="entry name" value="AcylCoA_DH/oxidase_NM_dom_sf"/>
</dbReference>
<comment type="caution">
    <text evidence="4">The sequence shown here is derived from an EMBL/GenBank/DDBJ whole genome shotgun (WGS) entry which is preliminary data.</text>
</comment>
<reference evidence="4 5" key="1">
    <citation type="submission" date="2020-08" db="EMBL/GenBank/DDBJ databases">
        <title>Genomic Encyclopedia of Type Strains, Phase IV (KMG-IV): sequencing the most valuable type-strain genomes for metagenomic binning, comparative biology and taxonomic classification.</title>
        <authorList>
            <person name="Goeker M."/>
        </authorList>
    </citation>
    <scope>NUCLEOTIDE SEQUENCE [LARGE SCALE GENOMIC DNA]</scope>
    <source>
        <strain evidence="4 5">DSM 29348</strain>
    </source>
</reference>
<organism evidence="4 5">
    <name type="scientific">Sphingobium fontiphilum</name>
    <dbReference type="NCBI Taxonomy" id="944425"/>
    <lineage>
        <taxon>Bacteria</taxon>
        <taxon>Pseudomonadati</taxon>
        <taxon>Pseudomonadota</taxon>
        <taxon>Alphaproteobacteria</taxon>
        <taxon>Sphingomonadales</taxon>
        <taxon>Sphingomonadaceae</taxon>
        <taxon>Sphingobium</taxon>
    </lineage>
</organism>
<accession>A0A7W6DJW6</accession>
<dbReference type="RefSeq" id="WP_246344413.1">
    <property type="nucleotide sequence ID" value="NZ_JACIEB010000003.1"/>
</dbReference>
<dbReference type="Gene3D" id="1.20.140.10">
    <property type="entry name" value="Butyryl-CoA Dehydrogenase, subunit A, domain 3"/>
    <property type="match status" value="1"/>
</dbReference>
<evidence type="ECO:0000259" key="2">
    <source>
        <dbReference type="Pfam" id="PF02771"/>
    </source>
</evidence>
<protein>
    <recommendedName>
        <fullName evidence="6">Acyl-CoA dehydrogenase</fullName>
    </recommendedName>
</protein>
<dbReference type="Pfam" id="PF02771">
    <property type="entry name" value="Acyl-CoA_dh_N"/>
    <property type="match status" value="1"/>
</dbReference>
<sequence length="450" mass="48547">MFADASFERTSTEERFHLPPAPRIIKELIPQLLKKLSEGQAKQLANILIAFIFAPRTAGGASGALALRTYVPKGPDKVEFVNFIFAENAVAGAMVEKAHSFRAFLQGEAPEGEKRRSLTPAVDKMPKEEGFLRMLLPQRLGGMGLSHTDFCRVRMAIAKGDPAISWVIQIISGTSWITSMAPGGVQDAVLGDGPRPVCGAYNPPRKARKADGGWIISGTWPDMSGSRQPNWAQQSVVLEGYDGPVVPGISMCYLPMDNMTIQDTWFVSGMQGTGSDTAIAKDVYIPESQPVVRTTGIAQLIGAVEAMLEIVTAESPKKPVLTTIIGPRTKSGAEMRDLGEAAAMIDTAKLILFDLTEKADRVGLGEAFTLAEKAKQRAGGPQMIALVHTASEPPMFQAGSSGFALDKPINRYWRDISMALRHIENIQTIGYEIYGRNFAGADPISPPGGY</sequence>
<proteinExistence type="predicted"/>
<dbReference type="Gene3D" id="2.40.110.10">
    <property type="entry name" value="Butyryl-CoA Dehydrogenase, subunit A, domain 2"/>
    <property type="match status" value="1"/>
</dbReference>
<dbReference type="SUPFAM" id="SSF56645">
    <property type="entry name" value="Acyl-CoA dehydrogenase NM domain-like"/>
    <property type="match status" value="1"/>
</dbReference>
<dbReference type="GO" id="GO:0016627">
    <property type="term" value="F:oxidoreductase activity, acting on the CH-CH group of donors"/>
    <property type="evidence" value="ECO:0007669"/>
    <property type="project" value="InterPro"/>
</dbReference>
<dbReference type="AlphaFoldDB" id="A0A7W6DJW6"/>
<evidence type="ECO:0000313" key="4">
    <source>
        <dbReference type="EMBL" id="MBB3982035.1"/>
    </source>
</evidence>
<dbReference type="Pfam" id="PF08028">
    <property type="entry name" value="Acyl-CoA_dh_2"/>
    <property type="match status" value="1"/>
</dbReference>
<gene>
    <name evidence="4" type="ORF">GGR44_001694</name>
</gene>
<dbReference type="EMBL" id="JACIEB010000003">
    <property type="protein sequence ID" value="MBB3982035.1"/>
    <property type="molecule type" value="Genomic_DNA"/>
</dbReference>
<dbReference type="InterPro" id="IPR037069">
    <property type="entry name" value="AcylCoA_DH/ox_N_sf"/>
</dbReference>
<dbReference type="Proteomes" id="UP000552757">
    <property type="component" value="Unassembled WGS sequence"/>
</dbReference>
<dbReference type="InterPro" id="IPR013107">
    <property type="entry name" value="Acyl-CoA_DH_C"/>
</dbReference>
<keyword evidence="5" id="KW-1185">Reference proteome</keyword>
<feature type="domain" description="Acyl-CoA dehydrogenase C-terminal" evidence="3">
    <location>
        <begin position="335"/>
        <end position="423"/>
    </location>
</feature>
<dbReference type="InterPro" id="IPR013786">
    <property type="entry name" value="AcylCoA_DH/ox_N"/>
</dbReference>
<dbReference type="GO" id="GO:0050660">
    <property type="term" value="F:flavin adenine dinucleotide binding"/>
    <property type="evidence" value="ECO:0007669"/>
    <property type="project" value="InterPro"/>
</dbReference>
<keyword evidence="1" id="KW-0560">Oxidoreductase</keyword>
<name>A0A7W6DJW6_9SPHN</name>